<keyword evidence="4" id="KW-1185">Reference proteome</keyword>
<feature type="transmembrane region" description="Helical" evidence="2">
    <location>
        <begin position="65"/>
        <end position="89"/>
    </location>
</feature>
<feature type="transmembrane region" description="Helical" evidence="2">
    <location>
        <begin position="32"/>
        <end position="53"/>
    </location>
</feature>
<proteinExistence type="predicted"/>
<evidence type="ECO:0000256" key="1">
    <source>
        <dbReference type="ARBA" id="ARBA00022801"/>
    </source>
</evidence>
<keyword evidence="1" id="KW-0378">Hydrolase</keyword>
<comment type="caution">
    <text evidence="3">The sequence shown here is derived from an EMBL/GenBank/DDBJ whole genome shotgun (WGS) entry which is preliminary data.</text>
</comment>
<reference evidence="3" key="1">
    <citation type="submission" date="2009-12" db="EMBL/GenBank/DDBJ databases">
        <authorList>
            <person name="Weinstock G."/>
            <person name="Sodergren E."/>
            <person name="Clifton S."/>
            <person name="Fulton L."/>
            <person name="Fulton B."/>
            <person name="Courtney L."/>
            <person name="Fronick C."/>
            <person name="Harrison M."/>
            <person name="Strong C."/>
            <person name="Farmer C."/>
            <person name="Delahaunty K."/>
            <person name="Markovic C."/>
            <person name="Hall O."/>
            <person name="Minx P."/>
            <person name="Tomlinson C."/>
            <person name="Mitreva M."/>
            <person name="Nelson J."/>
            <person name="Hou S."/>
            <person name="Wollam A."/>
            <person name="Pepin K.H."/>
            <person name="Johnson M."/>
            <person name="Bhonagiri V."/>
            <person name="Nash W.E."/>
            <person name="Warren W."/>
            <person name="Chinwalla A."/>
            <person name="Mardis E.R."/>
            <person name="Wilson R.K."/>
        </authorList>
    </citation>
    <scope>NUCLEOTIDE SEQUENCE [LARGE SCALE GENOMIC DNA]</scope>
    <source>
        <strain evidence="3">DSM 15176</strain>
    </source>
</reference>
<evidence type="ECO:0000313" key="4">
    <source>
        <dbReference type="Proteomes" id="UP000003438"/>
    </source>
</evidence>
<dbReference type="GO" id="GO:0004553">
    <property type="term" value="F:hydrolase activity, hydrolyzing O-glycosyl compounds"/>
    <property type="evidence" value="ECO:0007669"/>
    <property type="project" value="InterPro"/>
</dbReference>
<protein>
    <submittedName>
        <fullName evidence="3">Uncharacterized protein</fullName>
    </submittedName>
</protein>
<keyword evidence="2" id="KW-0472">Membrane</keyword>
<dbReference type="GO" id="GO:0005975">
    <property type="term" value="P:carbohydrate metabolic process"/>
    <property type="evidence" value="ECO:0007669"/>
    <property type="project" value="InterPro"/>
</dbReference>
<keyword evidence="2" id="KW-0812">Transmembrane</keyword>
<dbReference type="eggNOG" id="COG0768">
    <property type="taxonomic scope" value="Bacteria"/>
</dbReference>
<dbReference type="Gene3D" id="3.40.50.1700">
    <property type="entry name" value="Glycoside hydrolase family 3 C-terminal domain"/>
    <property type="match status" value="1"/>
</dbReference>
<accession>D1PQL1</accession>
<gene>
    <name evidence="3" type="ORF">SUBVAR_06680</name>
</gene>
<organism evidence="3 4">
    <name type="scientific">Subdoligranulum variabile DSM 15176</name>
    <dbReference type="NCBI Taxonomy" id="411471"/>
    <lineage>
        <taxon>Bacteria</taxon>
        <taxon>Bacillati</taxon>
        <taxon>Bacillota</taxon>
        <taxon>Clostridia</taxon>
        <taxon>Eubacteriales</taxon>
        <taxon>Oscillospiraceae</taxon>
        <taxon>Subdoligranulum</taxon>
    </lineage>
</organism>
<evidence type="ECO:0000313" key="3">
    <source>
        <dbReference type="EMBL" id="EFB74991.1"/>
    </source>
</evidence>
<dbReference type="EMBL" id="ACBY02000047">
    <property type="protein sequence ID" value="EFB74991.1"/>
    <property type="molecule type" value="Genomic_DNA"/>
</dbReference>
<keyword evidence="2" id="KW-1133">Transmembrane helix</keyword>
<evidence type="ECO:0000256" key="2">
    <source>
        <dbReference type="SAM" id="Phobius"/>
    </source>
</evidence>
<dbReference type="STRING" id="411471.SUBVAR_06680"/>
<dbReference type="AlphaFoldDB" id="D1PQL1"/>
<dbReference type="HOGENOM" id="CLU_1757863_0_0_9"/>
<sequence length="148" mass="15752">MVCERFCKKGGKNVIAIQWEDVIGVLQTCAPYLIALGILWAAAVIVMVAVHTLQAPKRKMARGYAALSMVLSLAVVANLICLGPMSALLDLSSGEGTVSDETTQEAIAVANQIAEEGTVLLKNDGLLPLKNTKNLNLFGWTSVALQKK</sequence>
<dbReference type="InterPro" id="IPR036881">
    <property type="entry name" value="Glyco_hydro_3_C_sf"/>
</dbReference>
<name>D1PQL1_9FIRM</name>
<dbReference type="Proteomes" id="UP000003438">
    <property type="component" value="Unassembled WGS sequence"/>
</dbReference>